<dbReference type="GO" id="GO:0006364">
    <property type="term" value="P:rRNA processing"/>
    <property type="evidence" value="ECO:0007669"/>
    <property type="project" value="TreeGrafter"/>
</dbReference>
<evidence type="ECO:0000256" key="3">
    <source>
        <dbReference type="SAM" id="MobiDB-lite"/>
    </source>
</evidence>
<keyword evidence="4" id="KW-0378">Hydrolase</keyword>
<dbReference type="SUPFAM" id="SSF101744">
    <property type="entry name" value="Rof/RNase P subunit-like"/>
    <property type="match status" value="1"/>
</dbReference>
<dbReference type="InterPro" id="IPR002730">
    <property type="entry name" value="Rpp29/RNP1"/>
</dbReference>
<evidence type="ECO:0000313" key="5">
    <source>
        <dbReference type="Proteomes" id="UP000244811"/>
    </source>
</evidence>
<evidence type="ECO:0000313" key="4">
    <source>
        <dbReference type="EMBL" id="UVC49587.1"/>
    </source>
</evidence>
<organism evidence="4 5">
    <name type="scientific">Theileria orientalis</name>
    <dbReference type="NCBI Taxonomy" id="68886"/>
    <lineage>
        <taxon>Eukaryota</taxon>
        <taxon>Sar</taxon>
        <taxon>Alveolata</taxon>
        <taxon>Apicomplexa</taxon>
        <taxon>Aconoidasida</taxon>
        <taxon>Piroplasmida</taxon>
        <taxon>Theileriidae</taxon>
        <taxon>Theileria</taxon>
    </lineage>
</organism>
<sequence length="237" mass="26573">MVKRKRSRSASRSDSRNGDQSKGDRSLYQPLYDPPRSLKHSDSLALLAEKSGEPLSLWKARVEGKVLHLNDPPPEQTSLLLDVNQVDYTVRVPCTKFSGISNTTAKTLGLFRVRRVPYEHALEFNSLWLDYARKVLGSPKTHLNASKLVAMLDLQGSLVEVVRSNCASYVGTVGIILRETQNGFNIVDSTSKVKFILKNSSVFRLDYDDWSFFIYGRHIAASPASRSKSKLKPKGFL</sequence>
<dbReference type="GO" id="GO:0033204">
    <property type="term" value="F:ribonuclease P RNA binding"/>
    <property type="evidence" value="ECO:0007669"/>
    <property type="project" value="InterPro"/>
</dbReference>
<dbReference type="PANTHER" id="PTHR13348">
    <property type="entry name" value="RIBONUCLEASE P SUBUNIT P29"/>
    <property type="match status" value="1"/>
</dbReference>
<dbReference type="InterPro" id="IPR016848">
    <property type="entry name" value="RNase_P/MRP_Rpp29-subunit"/>
</dbReference>
<dbReference type="GO" id="GO:0030677">
    <property type="term" value="C:ribonuclease P complex"/>
    <property type="evidence" value="ECO:0007669"/>
    <property type="project" value="InterPro"/>
</dbReference>
<dbReference type="GO" id="GO:0000172">
    <property type="term" value="C:ribonuclease MRP complex"/>
    <property type="evidence" value="ECO:0007669"/>
    <property type="project" value="InterPro"/>
</dbReference>
<feature type="region of interest" description="Disordered" evidence="3">
    <location>
        <begin position="1"/>
        <end position="36"/>
    </location>
</feature>
<dbReference type="EC" id="3.1.26.5" evidence="4"/>
<proteinExistence type="inferred from homology"/>
<dbReference type="GO" id="GO:0001682">
    <property type="term" value="P:tRNA 5'-leader removal"/>
    <property type="evidence" value="ECO:0007669"/>
    <property type="project" value="InterPro"/>
</dbReference>
<dbReference type="AlphaFoldDB" id="A0A976XHM5"/>
<dbReference type="GO" id="GO:0005634">
    <property type="term" value="C:nucleus"/>
    <property type="evidence" value="ECO:0007669"/>
    <property type="project" value="UniProtKB-SubCell"/>
</dbReference>
<dbReference type="Proteomes" id="UP000244811">
    <property type="component" value="Chromosome 1"/>
</dbReference>
<dbReference type="GO" id="GO:0004526">
    <property type="term" value="F:ribonuclease P activity"/>
    <property type="evidence" value="ECO:0007669"/>
    <property type="project" value="UniProtKB-EC"/>
</dbReference>
<accession>A0A976XHM5</accession>
<dbReference type="Gene3D" id="2.30.30.210">
    <property type="entry name" value="Ribonuclease P/MRP, subunit p29"/>
    <property type="match status" value="1"/>
</dbReference>
<comment type="subcellular location">
    <subcellularLocation>
        <location evidence="1">Nucleus</location>
    </subcellularLocation>
</comment>
<reference evidence="4" key="1">
    <citation type="submission" date="2022-07" db="EMBL/GenBank/DDBJ databases">
        <title>Evaluation of T. orientalis genome assembly methods using nanopore sequencing and analysis of variation between genomes.</title>
        <authorList>
            <person name="Yam J."/>
            <person name="Micallef M.L."/>
            <person name="Liu M."/>
            <person name="Djordjevic S.P."/>
            <person name="Bogema D.R."/>
            <person name="Jenkins C."/>
        </authorList>
    </citation>
    <scope>NUCLEOTIDE SEQUENCE</scope>
    <source>
        <strain evidence="4">Goon Nure</strain>
    </source>
</reference>
<dbReference type="PANTHER" id="PTHR13348:SF0">
    <property type="entry name" value="RIBONUCLEASE P PROTEIN SUBUNIT P29"/>
    <property type="match status" value="1"/>
</dbReference>
<protein>
    <submittedName>
        <fullName evidence="4">Ribonuclease P subunit</fullName>
        <ecNumber evidence="4">3.1.26.5</ecNumber>
    </submittedName>
</protein>
<dbReference type="InterPro" id="IPR036980">
    <property type="entry name" value="RNase_P/MRP_Rpp29_sf"/>
</dbReference>
<dbReference type="EMBL" id="CP056069">
    <property type="protein sequence ID" value="UVC49587.1"/>
    <property type="molecule type" value="Genomic_DNA"/>
</dbReference>
<evidence type="ECO:0000256" key="2">
    <source>
        <dbReference type="ARBA" id="ARBA00006181"/>
    </source>
</evidence>
<evidence type="ECO:0000256" key="1">
    <source>
        <dbReference type="ARBA" id="ARBA00004123"/>
    </source>
</evidence>
<gene>
    <name evidence="4" type="ORF">MACK_003426</name>
</gene>
<feature type="compositionally biased region" description="Basic and acidic residues" evidence="3">
    <location>
        <begin position="11"/>
        <end position="25"/>
    </location>
</feature>
<dbReference type="Pfam" id="PF01868">
    <property type="entry name" value="RNase_P-MRP_p29"/>
    <property type="match status" value="1"/>
</dbReference>
<comment type="similarity">
    <text evidence="2">Belongs to the eukaryotic/archaeal RNase P protein component 1 family.</text>
</comment>
<name>A0A976XHM5_THEOR</name>
<dbReference type="SMART" id="SM00538">
    <property type="entry name" value="POP4"/>
    <property type="match status" value="1"/>
</dbReference>
<dbReference type="InterPro" id="IPR023534">
    <property type="entry name" value="Rof/RNase_P-like"/>
</dbReference>